<dbReference type="Proteomes" id="UP001362899">
    <property type="component" value="Unassembled WGS sequence"/>
</dbReference>
<organism evidence="1 2">
    <name type="scientific">Starmerella bacillaris</name>
    <name type="common">Yeast</name>
    <name type="synonym">Candida zemplinina</name>
    <dbReference type="NCBI Taxonomy" id="1247836"/>
    <lineage>
        <taxon>Eukaryota</taxon>
        <taxon>Fungi</taxon>
        <taxon>Dikarya</taxon>
        <taxon>Ascomycota</taxon>
        <taxon>Saccharomycotina</taxon>
        <taxon>Dipodascomycetes</taxon>
        <taxon>Dipodascales</taxon>
        <taxon>Trichomonascaceae</taxon>
        <taxon>Starmerella</taxon>
    </lineage>
</organism>
<sequence length="318" mass="36479">MNKLLKLEKSLLETIGKYDKHLVKAAKPDPLKRQAEVRDIVQGALRSKLQSQSSDPLLNKHFGVLFKNLSDIQSSKVLSNAEILAHNNTSEDIIRLFDSMYYQSLTTFNMACTVLKDRRIKTLDDINHFCRIIDQGGTILRKWTLTQRESFQLIAANKMWISNLREAAVAKLKHDYANIWKNRLVSDPELNADFLYKLARALIDTRAVPIEVLVANNSQNLRNLAVFWRISWDKFPYHLISSKPQFVAALEYTTNKYTKQDLLRNSDFASLNFVPVSAKSAFSEWEMALYTVASQIEDTKLMGMIASPIPYMPSIDHH</sequence>
<proteinExistence type="predicted"/>
<comment type="caution">
    <text evidence="1">The sequence shown here is derived from an EMBL/GenBank/DDBJ whole genome shotgun (WGS) entry which is preliminary data.</text>
</comment>
<dbReference type="EMBL" id="BTGC01000008">
    <property type="protein sequence ID" value="GMM52347.1"/>
    <property type="molecule type" value="Genomic_DNA"/>
</dbReference>
<name>A0AAV5RMJ2_STABA</name>
<dbReference type="AlphaFoldDB" id="A0AAV5RMJ2"/>
<protein>
    <submittedName>
        <fullName evidence="1">Uncharacterized protein</fullName>
    </submittedName>
</protein>
<evidence type="ECO:0000313" key="1">
    <source>
        <dbReference type="EMBL" id="GMM52347.1"/>
    </source>
</evidence>
<evidence type="ECO:0000313" key="2">
    <source>
        <dbReference type="Proteomes" id="UP001362899"/>
    </source>
</evidence>
<reference evidence="1 2" key="1">
    <citation type="journal article" date="2023" name="Elife">
        <title>Identification of key yeast species and microbe-microbe interactions impacting larval growth of Drosophila in the wild.</title>
        <authorList>
            <person name="Mure A."/>
            <person name="Sugiura Y."/>
            <person name="Maeda R."/>
            <person name="Honda K."/>
            <person name="Sakurai N."/>
            <person name="Takahashi Y."/>
            <person name="Watada M."/>
            <person name="Katoh T."/>
            <person name="Gotoh A."/>
            <person name="Gotoh Y."/>
            <person name="Taniguchi I."/>
            <person name="Nakamura K."/>
            <person name="Hayashi T."/>
            <person name="Katayama T."/>
            <person name="Uemura T."/>
            <person name="Hattori Y."/>
        </authorList>
    </citation>
    <scope>NUCLEOTIDE SEQUENCE [LARGE SCALE GENOMIC DNA]</scope>
    <source>
        <strain evidence="1 2">SB-73</strain>
    </source>
</reference>
<keyword evidence="2" id="KW-1185">Reference proteome</keyword>
<gene>
    <name evidence="1" type="ORF">DASB73_033100</name>
</gene>
<accession>A0AAV5RMJ2</accession>